<dbReference type="Gene3D" id="3.40.50.300">
    <property type="entry name" value="P-loop containing nucleotide triphosphate hydrolases"/>
    <property type="match status" value="1"/>
</dbReference>
<evidence type="ECO:0000256" key="5">
    <source>
        <dbReference type="ARBA" id="ARBA00023134"/>
    </source>
</evidence>
<dbReference type="EMBL" id="CAJHUB010000670">
    <property type="protein sequence ID" value="CAD7673071.1"/>
    <property type="molecule type" value="Genomic_DNA"/>
</dbReference>
<comment type="caution">
    <text evidence="8">The sequence shown here is derived from an EMBL/GenBank/DDBJ whole genome shotgun (WGS) entry which is preliminary data.</text>
</comment>
<name>A0A811Y697_NYCPR</name>
<accession>A0A811Y697</accession>
<dbReference type="InterPro" id="IPR051065">
    <property type="entry name" value="Ras-related_GTPase"/>
</dbReference>
<evidence type="ECO:0000256" key="1">
    <source>
        <dbReference type="ARBA" id="ARBA00008344"/>
    </source>
</evidence>
<comment type="catalytic activity">
    <reaction evidence="6">
        <text>GTP + H2O = GDP + phosphate + H(+)</text>
        <dbReference type="Rhea" id="RHEA:19669"/>
        <dbReference type="ChEBI" id="CHEBI:15377"/>
        <dbReference type="ChEBI" id="CHEBI:15378"/>
        <dbReference type="ChEBI" id="CHEBI:37565"/>
        <dbReference type="ChEBI" id="CHEBI:43474"/>
        <dbReference type="ChEBI" id="CHEBI:58189"/>
        <dbReference type="EC" id="3.6.5.2"/>
    </reaction>
</comment>
<feature type="chain" id="PRO_5032289019" description="small monomeric GTPase" evidence="7">
    <location>
        <begin position="20"/>
        <end position="261"/>
    </location>
</feature>
<evidence type="ECO:0000313" key="8">
    <source>
        <dbReference type="EMBL" id="CAD7673071.1"/>
    </source>
</evidence>
<sequence>MWQPAWRWTPAWGTPMAGAASCPAGPRRAGALLGTLHRDRVPVSCQSGHPGGCGAGKSSLTMKLLTRRFISEYDPNLEDTYSSEETVDHQPVHPRELCGCLNRAQAFQVVYSMDSRQRFEDSSNYLHLLALHAKETQRSSPVTKAEGTALAGKFGGLFFEVSACLDFEHVQHVFHKVVREAWQELENSLPRTPFICEKRALPHQAPLTTRMVWPAVASTSTISLKEMPALAQAKLVTVKSSRAQSKCKAPTLTLLKGFKIF</sequence>
<evidence type="ECO:0000256" key="7">
    <source>
        <dbReference type="SAM" id="SignalP"/>
    </source>
</evidence>
<dbReference type="GO" id="GO:0005525">
    <property type="term" value="F:GTP binding"/>
    <property type="evidence" value="ECO:0007669"/>
    <property type="project" value="UniProtKB-KW"/>
</dbReference>
<evidence type="ECO:0000313" key="9">
    <source>
        <dbReference type="Proteomes" id="UP000645828"/>
    </source>
</evidence>
<keyword evidence="4" id="KW-0378">Hydrolase</keyword>
<dbReference type="SUPFAM" id="SSF52540">
    <property type="entry name" value="P-loop containing nucleoside triphosphate hydrolases"/>
    <property type="match status" value="1"/>
</dbReference>
<dbReference type="SMART" id="SM00174">
    <property type="entry name" value="RHO"/>
    <property type="match status" value="1"/>
</dbReference>
<keyword evidence="9" id="KW-1185">Reference proteome</keyword>
<keyword evidence="7" id="KW-0732">Signal</keyword>
<evidence type="ECO:0000256" key="2">
    <source>
        <dbReference type="ARBA" id="ARBA00011984"/>
    </source>
</evidence>
<feature type="signal peptide" evidence="7">
    <location>
        <begin position="1"/>
        <end position="19"/>
    </location>
</feature>
<keyword evidence="5" id="KW-0342">GTP-binding</keyword>
<evidence type="ECO:0000256" key="6">
    <source>
        <dbReference type="ARBA" id="ARBA00048098"/>
    </source>
</evidence>
<dbReference type="AlphaFoldDB" id="A0A811Y697"/>
<dbReference type="Proteomes" id="UP000645828">
    <property type="component" value="Unassembled WGS sequence"/>
</dbReference>
<evidence type="ECO:0000256" key="3">
    <source>
        <dbReference type="ARBA" id="ARBA00022741"/>
    </source>
</evidence>
<dbReference type="SMART" id="SM00173">
    <property type="entry name" value="RAS"/>
    <property type="match status" value="1"/>
</dbReference>
<evidence type="ECO:0000256" key="4">
    <source>
        <dbReference type="ARBA" id="ARBA00022801"/>
    </source>
</evidence>
<dbReference type="InterPro" id="IPR001806">
    <property type="entry name" value="Small_GTPase"/>
</dbReference>
<reference evidence="8" key="1">
    <citation type="submission" date="2020-12" db="EMBL/GenBank/DDBJ databases">
        <authorList>
            <consortium name="Molecular Ecology Group"/>
        </authorList>
    </citation>
    <scope>NUCLEOTIDE SEQUENCE</scope>
    <source>
        <strain evidence="8">TBG_1078</strain>
    </source>
</reference>
<dbReference type="GO" id="GO:0003925">
    <property type="term" value="F:G protein activity"/>
    <property type="evidence" value="ECO:0007669"/>
    <property type="project" value="UniProtKB-EC"/>
</dbReference>
<keyword evidence="3" id="KW-0547">Nucleotide-binding</keyword>
<comment type="similarity">
    <text evidence="1">Belongs to the small GTPase superfamily. Ras family.</text>
</comment>
<dbReference type="EC" id="3.6.5.2" evidence="2"/>
<dbReference type="PROSITE" id="PS51257">
    <property type="entry name" value="PROKAR_LIPOPROTEIN"/>
    <property type="match status" value="1"/>
</dbReference>
<dbReference type="InterPro" id="IPR027417">
    <property type="entry name" value="P-loop_NTPase"/>
</dbReference>
<proteinExistence type="inferred from homology"/>
<gene>
    <name evidence="8" type="ORF">NYPRO_LOCUS5865</name>
</gene>
<protein>
    <recommendedName>
        <fullName evidence="2">small monomeric GTPase</fullName>
        <ecNumber evidence="2">3.6.5.2</ecNumber>
    </recommendedName>
</protein>
<organism evidence="8 9">
    <name type="scientific">Nyctereutes procyonoides</name>
    <name type="common">Raccoon dog</name>
    <name type="synonym">Canis procyonoides</name>
    <dbReference type="NCBI Taxonomy" id="34880"/>
    <lineage>
        <taxon>Eukaryota</taxon>
        <taxon>Metazoa</taxon>
        <taxon>Chordata</taxon>
        <taxon>Craniata</taxon>
        <taxon>Vertebrata</taxon>
        <taxon>Euteleostomi</taxon>
        <taxon>Mammalia</taxon>
        <taxon>Eutheria</taxon>
        <taxon>Laurasiatheria</taxon>
        <taxon>Carnivora</taxon>
        <taxon>Caniformia</taxon>
        <taxon>Canidae</taxon>
        <taxon>Nyctereutes</taxon>
    </lineage>
</organism>
<dbReference type="PANTHER" id="PTHR45704">
    <property type="entry name" value="RAS-LIKE FAMILY MEMBER 11"/>
    <property type="match status" value="1"/>
</dbReference>